<evidence type="ECO:0000259" key="2">
    <source>
        <dbReference type="Pfam" id="PF00296"/>
    </source>
</evidence>
<evidence type="ECO:0000313" key="4">
    <source>
        <dbReference type="Proteomes" id="UP000460272"/>
    </source>
</evidence>
<dbReference type="InterPro" id="IPR050564">
    <property type="entry name" value="F420-G6PD/mer"/>
</dbReference>
<name>A0A6P2BNM4_9ACTN</name>
<dbReference type="CDD" id="cd01097">
    <property type="entry name" value="Tetrahydromethanopterin_reductase"/>
    <property type="match status" value="1"/>
</dbReference>
<organism evidence="3 4">
    <name type="scientific">Trebonia kvetii</name>
    <dbReference type="NCBI Taxonomy" id="2480626"/>
    <lineage>
        <taxon>Bacteria</taxon>
        <taxon>Bacillati</taxon>
        <taxon>Actinomycetota</taxon>
        <taxon>Actinomycetes</taxon>
        <taxon>Streptosporangiales</taxon>
        <taxon>Treboniaceae</taxon>
        <taxon>Trebonia</taxon>
    </lineage>
</organism>
<gene>
    <name evidence="3" type="ORF">EAS64_34795</name>
</gene>
<dbReference type="InterPro" id="IPR011251">
    <property type="entry name" value="Luciferase-like_dom"/>
</dbReference>
<dbReference type="Pfam" id="PF00296">
    <property type="entry name" value="Bac_luciferase"/>
    <property type="match status" value="1"/>
</dbReference>
<dbReference type="GO" id="GO:0016705">
    <property type="term" value="F:oxidoreductase activity, acting on paired donors, with incorporation or reduction of molecular oxygen"/>
    <property type="evidence" value="ECO:0007669"/>
    <property type="project" value="InterPro"/>
</dbReference>
<keyword evidence="4" id="KW-1185">Reference proteome</keyword>
<dbReference type="Proteomes" id="UP000460272">
    <property type="component" value="Unassembled WGS sequence"/>
</dbReference>
<dbReference type="InterPro" id="IPR036661">
    <property type="entry name" value="Luciferase-like_sf"/>
</dbReference>
<keyword evidence="1 3" id="KW-0560">Oxidoreductase</keyword>
<comment type="caution">
    <text evidence="3">The sequence shown here is derived from an EMBL/GenBank/DDBJ whole genome shotgun (WGS) entry which is preliminary data.</text>
</comment>
<feature type="domain" description="Luciferase-like" evidence="2">
    <location>
        <begin position="1"/>
        <end position="264"/>
    </location>
</feature>
<sequence>MKFAWLCSHESYQPEDLVEQAVAAERAGFDAVLGSDHFHPWVDDTSAAGFVWSWLGAVAVKTSDVLLGTAVTCPLFHYHPALVAQMAATTDRLSGGRLLLGVGTGEALNERPMGFPFPGYGERQARMQEALEIMHRMFAGEKVTFHGEYYTTETAKLYSPPAGAVPVLMAAGGPKSAAFAGTHADGLITSVKDPADTVAKVIAPYRKAASEAGKEHLVLATRWTVLADGPDRAWQALSSMRGLRAPGRLEATDPMELRIKADEMDRAEVLASYTVAADAQGLIDAYRPLVTDVGADIVSIQVMSEDPMATIEVIGKEVLPELRKLTG</sequence>
<dbReference type="Gene3D" id="3.20.20.30">
    <property type="entry name" value="Luciferase-like domain"/>
    <property type="match status" value="1"/>
</dbReference>
<evidence type="ECO:0000313" key="3">
    <source>
        <dbReference type="EMBL" id="TVZ00560.1"/>
    </source>
</evidence>
<dbReference type="SUPFAM" id="SSF51679">
    <property type="entry name" value="Bacterial luciferase-like"/>
    <property type="match status" value="1"/>
</dbReference>
<dbReference type="NCBIfam" id="TIGR03557">
    <property type="entry name" value="F420_G6P_family"/>
    <property type="match status" value="1"/>
</dbReference>
<evidence type="ECO:0000256" key="1">
    <source>
        <dbReference type="ARBA" id="ARBA00023002"/>
    </source>
</evidence>
<dbReference type="PANTHER" id="PTHR43244">
    <property type="match status" value="1"/>
</dbReference>
<dbReference type="PANTHER" id="PTHR43244:SF1">
    <property type="entry name" value="5,10-METHYLENETETRAHYDROMETHANOPTERIN REDUCTASE"/>
    <property type="match status" value="1"/>
</dbReference>
<dbReference type="RefSeq" id="WP_145860083.1">
    <property type="nucleotide sequence ID" value="NZ_RPFW01000008.1"/>
</dbReference>
<dbReference type="OrthoDB" id="180193at2"/>
<dbReference type="InterPro" id="IPR019945">
    <property type="entry name" value="F420_G6P_DH-rel"/>
</dbReference>
<proteinExistence type="predicted"/>
<protein>
    <submittedName>
        <fullName evidence="3">TIGR03557 family F420-dependent LLM class oxidoreductase</fullName>
        <ecNumber evidence="3">1.-.-.-</ecNumber>
    </submittedName>
</protein>
<accession>A0A6P2BNM4</accession>
<dbReference type="EC" id="1.-.-.-" evidence="3"/>
<dbReference type="AlphaFoldDB" id="A0A6P2BNM4"/>
<dbReference type="EMBL" id="RPFW01000008">
    <property type="protein sequence ID" value="TVZ00560.1"/>
    <property type="molecule type" value="Genomic_DNA"/>
</dbReference>
<reference evidence="3 4" key="1">
    <citation type="submission" date="2018-11" db="EMBL/GenBank/DDBJ databases">
        <title>Trebonia kvetii gen.nov., sp.nov., a novel acidophilic actinobacterium, and proposal of the new actinobacterial family Treboniaceae fam. nov.</title>
        <authorList>
            <person name="Rapoport D."/>
            <person name="Sagova-Mareckova M."/>
            <person name="Sedlacek I."/>
            <person name="Provaznik J."/>
            <person name="Kralova S."/>
            <person name="Pavlinic D."/>
            <person name="Benes V."/>
            <person name="Kopecky J."/>
        </authorList>
    </citation>
    <scope>NUCLEOTIDE SEQUENCE [LARGE SCALE GENOMIC DNA]</scope>
    <source>
        <strain evidence="3 4">15Tr583</strain>
    </source>
</reference>